<evidence type="ECO:0000313" key="3">
    <source>
        <dbReference type="EMBL" id="NYZ21446.1"/>
    </source>
</evidence>
<feature type="transmembrane region" description="Helical" evidence="2">
    <location>
        <begin position="64"/>
        <end position="85"/>
    </location>
</feature>
<evidence type="ECO:0000313" key="4">
    <source>
        <dbReference type="Proteomes" id="UP000584642"/>
    </source>
</evidence>
<accession>A0ABX2TAS6</accession>
<proteinExistence type="predicted"/>
<evidence type="ECO:0000256" key="2">
    <source>
        <dbReference type="SAM" id="Phobius"/>
    </source>
</evidence>
<feature type="compositionally biased region" description="Pro residues" evidence="1">
    <location>
        <begin position="34"/>
        <end position="44"/>
    </location>
</feature>
<dbReference type="RefSeq" id="WP_180282929.1">
    <property type="nucleotide sequence ID" value="NZ_JABFDB010000011.1"/>
</dbReference>
<gene>
    <name evidence="3" type="ORF">HND93_17160</name>
</gene>
<keyword evidence="2" id="KW-0812">Transmembrane</keyword>
<keyword evidence="2" id="KW-0472">Membrane</keyword>
<sequence>MRDAIDAGLTGDKIPYADPAAAPLGTDAEAAGNPPQPGEAPPQPAAAIPEGHAKGHELPARTTLGIGVAAALVAAAVALVVAVVLL</sequence>
<dbReference type="Proteomes" id="UP000584642">
    <property type="component" value="Unassembled WGS sequence"/>
</dbReference>
<dbReference type="EMBL" id="JABFDB010000011">
    <property type="protein sequence ID" value="NYZ21446.1"/>
    <property type="molecule type" value="Genomic_DNA"/>
</dbReference>
<feature type="region of interest" description="Disordered" evidence="1">
    <location>
        <begin position="1"/>
        <end position="56"/>
    </location>
</feature>
<evidence type="ECO:0000256" key="1">
    <source>
        <dbReference type="SAM" id="MobiDB-lite"/>
    </source>
</evidence>
<protein>
    <submittedName>
        <fullName evidence="3">Uncharacterized protein</fullName>
    </submittedName>
</protein>
<keyword evidence="2" id="KW-1133">Transmembrane helix</keyword>
<comment type="caution">
    <text evidence="3">The sequence shown here is derived from an EMBL/GenBank/DDBJ whole genome shotgun (WGS) entry which is preliminary data.</text>
</comment>
<name>A0ABX2TAS6_9PROT</name>
<organism evidence="3 4">
    <name type="scientific">Azospirillum oleiclasticum</name>
    <dbReference type="NCBI Taxonomy" id="2735135"/>
    <lineage>
        <taxon>Bacteria</taxon>
        <taxon>Pseudomonadati</taxon>
        <taxon>Pseudomonadota</taxon>
        <taxon>Alphaproteobacteria</taxon>
        <taxon>Rhodospirillales</taxon>
        <taxon>Azospirillaceae</taxon>
        <taxon>Azospirillum</taxon>
    </lineage>
</organism>
<reference evidence="3 4" key="1">
    <citation type="submission" date="2020-05" db="EMBL/GenBank/DDBJ databases">
        <title>Azospirillum oleiclasticum sp. nov, a nitrogen-fixing and heavy crude oil-emulsifying bacterium isolated from the crude oil of Yumen Oilfield.</title>
        <authorList>
            <person name="Wu D."/>
            <person name="Cai M."/>
            <person name="Zhang X."/>
        </authorList>
    </citation>
    <scope>NUCLEOTIDE SEQUENCE [LARGE SCALE GENOMIC DNA]</scope>
    <source>
        <strain evidence="3 4">ROY-1-1-2</strain>
    </source>
</reference>
<keyword evidence="4" id="KW-1185">Reference proteome</keyword>